<feature type="domain" description="Nudix hydrolase" evidence="2">
    <location>
        <begin position="1"/>
        <end position="129"/>
    </location>
</feature>
<dbReference type="Pfam" id="PF00293">
    <property type="entry name" value="NUDIX"/>
    <property type="match status" value="1"/>
</dbReference>
<dbReference type="KEGG" id="psab:PSAB_13015"/>
<evidence type="ECO:0000259" key="2">
    <source>
        <dbReference type="PROSITE" id="PS51462"/>
    </source>
</evidence>
<gene>
    <name evidence="3" type="ORF">PSAB_13015</name>
</gene>
<dbReference type="EMBL" id="CP004078">
    <property type="protein sequence ID" value="AHV97521.1"/>
    <property type="molecule type" value="Genomic_DNA"/>
</dbReference>
<dbReference type="CDD" id="cd04690">
    <property type="entry name" value="NUDIX_Hydrolase"/>
    <property type="match status" value="1"/>
</dbReference>
<dbReference type="PANTHER" id="PTHR43736:SF1">
    <property type="entry name" value="DIHYDRONEOPTERIN TRIPHOSPHATE DIPHOSPHATASE"/>
    <property type="match status" value="1"/>
</dbReference>
<dbReference type="eggNOG" id="COG0494">
    <property type="taxonomic scope" value="Bacteria"/>
</dbReference>
<dbReference type="SUPFAM" id="SSF55811">
    <property type="entry name" value="Nudix"/>
    <property type="match status" value="1"/>
</dbReference>
<dbReference type="OrthoDB" id="3532303at2"/>
<dbReference type="PROSITE" id="PS51462">
    <property type="entry name" value="NUDIX"/>
    <property type="match status" value="1"/>
</dbReference>
<sequence>MTASIDKIAWICLREGRLLCARSKGKEIYYLPGGKREPGESDADTLQREIEEELSVRIKPETVLFMGTFEAKAHGKTEGTMVKMACYSAEYEGKLTAASEIEELAWLTYEDRVKVSAAAQMVFDRLHEQGLLI</sequence>
<comment type="similarity">
    <text evidence="1">Belongs to the Nudix hydrolase family.</text>
</comment>
<protein>
    <submittedName>
        <fullName evidence="3">MutT/nudix family protein</fullName>
    </submittedName>
</protein>
<dbReference type="AlphaFoldDB" id="X4ZD72"/>
<dbReference type="InterPro" id="IPR000086">
    <property type="entry name" value="NUDIX_hydrolase_dom"/>
</dbReference>
<organism evidence="3 4">
    <name type="scientific">Paenibacillus sabinae T27</name>
    <dbReference type="NCBI Taxonomy" id="1268072"/>
    <lineage>
        <taxon>Bacteria</taxon>
        <taxon>Bacillati</taxon>
        <taxon>Bacillota</taxon>
        <taxon>Bacilli</taxon>
        <taxon>Bacillales</taxon>
        <taxon>Paenibacillaceae</taxon>
        <taxon>Paenibacillus</taxon>
    </lineage>
</organism>
<keyword evidence="4" id="KW-1185">Reference proteome</keyword>
<dbReference type="PANTHER" id="PTHR43736">
    <property type="entry name" value="ADP-RIBOSE PYROPHOSPHATASE"/>
    <property type="match status" value="1"/>
</dbReference>
<dbReference type="RefSeq" id="WP_025335037.1">
    <property type="nucleotide sequence ID" value="NZ_CP004078.1"/>
</dbReference>
<evidence type="ECO:0000313" key="3">
    <source>
        <dbReference type="EMBL" id="AHV97521.1"/>
    </source>
</evidence>
<dbReference type="InterPro" id="IPR015797">
    <property type="entry name" value="NUDIX_hydrolase-like_dom_sf"/>
</dbReference>
<dbReference type="Gene3D" id="3.90.79.10">
    <property type="entry name" value="Nucleoside Triphosphate Pyrophosphohydrolase"/>
    <property type="match status" value="1"/>
</dbReference>
<dbReference type="STRING" id="1268072.PSAB_13015"/>
<accession>X4ZD72</accession>
<reference evidence="3 4" key="1">
    <citation type="journal article" date="2014" name="PLoS Genet.">
        <title>Comparative Genomic Analysis of N2-Fixing and Non-N2-Fixing Paenibacillus spp.: Organization, Evolution and Expression of the Nitrogen Fixation Genes.</title>
        <authorList>
            <person name="Xie J.B."/>
            <person name="Du Z."/>
            <person name="Bai L."/>
            <person name="Tian C."/>
            <person name="Zhang Y."/>
            <person name="Xie J.Y."/>
            <person name="Wang T."/>
            <person name="Liu X."/>
            <person name="Chen X."/>
            <person name="Cheng Q."/>
            <person name="Chen S."/>
            <person name="Li J."/>
        </authorList>
    </citation>
    <scope>NUCLEOTIDE SEQUENCE [LARGE SCALE GENOMIC DNA]</scope>
    <source>
        <strain evidence="3 4">T27</strain>
    </source>
</reference>
<proteinExistence type="inferred from homology"/>
<name>X4ZD72_9BACL</name>
<dbReference type="PATRIC" id="fig|1268072.3.peg.2695"/>
<evidence type="ECO:0000313" key="4">
    <source>
        <dbReference type="Proteomes" id="UP000019772"/>
    </source>
</evidence>
<dbReference type="HOGENOM" id="CLU_037162_13_3_9"/>
<dbReference type="Proteomes" id="UP000019772">
    <property type="component" value="Chromosome"/>
</dbReference>
<evidence type="ECO:0000256" key="1">
    <source>
        <dbReference type="ARBA" id="ARBA00005582"/>
    </source>
</evidence>